<evidence type="ECO:0000313" key="5">
    <source>
        <dbReference type="EMBL" id="SVD78061.1"/>
    </source>
</evidence>
<feature type="non-terminal residue" evidence="5">
    <location>
        <position position="1"/>
    </location>
</feature>
<evidence type="ECO:0000256" key="1">
    <source>
        <dbReference type="ARBA" id="ARBA00006432"/>
    </source>
</evidence>
<dbReference type="PANTHER" id="PTHR24096:SF267">
    <property type="entry name" value="MALONATE--COA LIGASE ACSF3, MITOCHONDRIAL"/>
    <property type="match status" value="1"/>
</dbReference>
<comment type="similarity">
    <text evidence="1">Belongs to the ATP-dependent AMP-binding enzyme family.</text>
</comment>
<evidence type="ECO:0000256" key="2">
    <source>
        <dbReference type="ARBA" id="ARBA00022598"/>
    </source>
</evidence>
<dbReference type="Pfam" id="PF13193">
    <property type="entry name" value="AMP-binding_C"/>
    <property type="match status" value="1"/>
</dbReference>
<dbReference type="AlphaFoldDB" id="A0A382Y5H9"/>
<feature type="domain" description="AMP-dependent synthetase/ligase" evidence="3">
    <location>
        <begin position="7"/>
        <end position="111"/>
    </location>
</feature>
<evidence type="ECO:0008006" key="6">
    <source>
        <dbReference type="Google" id="ProtNLM"/>
    </source>
</evidence>
<protein>
    <recommendedName>
        <fullName evidence="6">AMP-dependent synthetase/ligase domain-containing protein</fullName>
    </recommendedName>
</protein>
<evidence type="ECO:0000259" key="4">
    <source>
        <dbReference type="Pfam" id="PF13193"/>
    </source>
</evidence>
<proteinExistence type="inferred from homology"/>
<dbReference type="InterPro" id="IPR045851">
    <property type="entry name" value="AMP-bd_C_sf"/>
</dbReference>
<dbReference type="Gene3D" id="3.40.50.12780">
    <property type="entry name" value="N-terminal domain of ligase-like"/>
    <property type="match status" value="1"/>
</dbReference>
<dbReference type="EMBL" id="UINC01172796">
    <property type="protein sequence ID" value="SVD78061.1"/>
    <property type="molecule type" value="Genomic_DNA"/>
</dbReference>
<dbReference type="SUPFAM" id="SSF56801">
    <property type="entry name" value="Acetyl-CoA synthetase-like"/>
    <property type="match status" value="1"/>
</dbReference>
<dbReference type="GO" id="GO:0016405">
    <property type="term" value="F:CoA-ligase activity"/>
    <property type="evidence" value="ECO:0007669"/>
    <property type="project" value="TreeGrafter"/>
</dbReference>
<dbReference type="FunFam" id="3.30.300.30:FF:000008">
    <property type="entry name" value="2,3-dihydroxybenzoate-AMP ligase"/>
    <property type="match status" value="1"/>
</dbReference>
<dbReference type="InterPro" id="IPR000873">
    <property type="entry name" value="AMP-dep_synth/lig_dom"/>
</dbReference>
<accession>A0A382Y5H9</accession>
<keyword evidence="2" id="KW-0436">Ligase</keyword>
<dbReference type="Pfam" id="PF00501">
    <property type="entry name" value="AMP-binding"/>
    <property type="match status" value="1"/>
</dbReference>
<evidence type="ECO:0000259" key="3">
    <source>
        <dbReference type="Pfam" id="PF00501"/>
    </source>
</evidence>
<gene>
    <name evidence="5" type="ORF">METZ01_LOCUS430915</name>
</gene>
<sequence>PNIAEVDFSSLQSVTYGASPISEQVLVRAIDTFKARFFQAYGLTETTGGVSLLFPEDHDPGGARAGLLRSCGKVVSGHELKIMDSATDETVADGEVGEIWIRGPQIMKGYWRNEQATAESISEDGWFKSGDAGYLIDGYLYIHDRVKDMIISGGENIYPAEIENVLMRHAAISDVAVIGVPDERWGETVKAIITRDDASLSEEDVISYCRQQLAHYKCPSSVDWLTVIPRNPSGKILKTELRKPYWIDKARNVS</sequence>
<reference evidence="5" key="1">
    <citation type="submission" date="2018-05" db="EMBL/GenBank/DDBJ databases">
        <authorList>
            <person name="Lanie J.A."/>
            <person name="Ng W.-L."/>
            <person name="Kazmierczak K.M."/>
            <person name="Andrzejewski T.M."/>
            <person name="Davidsen T.M."/>
            <person name="Wayne K.J."/>
            <person name="Tettelin H."/>
            <person name="Glass J.I."/>
            <person name="Rusch D."/>
            <person name="Podicherti R."/>
            <person name="Tsui H.-C.T."/>
            <person name="Winkler M.E."/>
        </authorList>
    </citation>
    <scope>NUCLEOTIDE SEQUENCE</scope>
</reference>
<name>A0A382Y5H9_9ZZZZ</name>
<dbReference type="InterPro" id="IPR042099">
    <property type="entry name" value="ANL_N_sf"/>
</dbReference>
<organism evidence="5">
    <name type="scientific">marine metagenome</name>
    <dbReference type="NCBI Taxonomy" id="408172"/>
    <lineage>
        <taxon>unclassified sequences</taxon>
        <taxon>metagenomes</taxon>
        <taxon>ecological metagenomes</taxon>
    </lineage>
</organism>
<dbReference type="InterPro" id="IPR025110">
    <property type="entry name" value="AMP-bd_C"/>
</dbReference>
<feature type="domain" description="AMP-binding enzyme C-terminal" evidence="4">
    <location>
        <begin position="161"/>
        <end position="235"/>
    </location>
</feature>
<dbReference type="Gene3D" id="3.30.300.30">
    <property type="match status" value="1"/>
</dbReference>
<dbReference type="PANTHER" id="PTHR24096">
    <property type="entry name" value="LONG-CHAIN-FATTY-ACID--COA LIGASE"/>
    <property type="match status" value="1"/>
</dbReference>